<dbReference type="Gene3D" id="2.120.10.30">
    <property type="entry name" value="TolB, C-terminal domain"/>
    <property type="match status" value="1"/>
</dbReference>
<dbReference type="AlphaFoldDB" id="A0A1D2QP51"/>
<dbReference type="STRING" id="62101.AB835_09300"/>
<proteinExistence type="inferred from homology"/>
<dbReference type="SUPFAM" id="SSF63829">
    <property type="entry name" value="Calcium-dependent phosphotriesterase"/>
    <property type="match status" value="1"/>
</dbReference>
<evidence type="ECO:0000256" key="1">
    <source>
        <dbReference type="ARBA" id="ARBA00008853"/>
    </source>
</evidence>
<accession>A0A1D2QP51</accession>
<dbReference type="InterPro" id="IPR005511">
    <property type="entry name" value="SMP-30"/>
</dbReference>
<evidence type="ECO:0000313" key="4">
    <source>
        <dbReference type="Proteomes" id="UP000242502"/>
    </source>
</evidence>
<gene>
    <name evidence="3" type="ORF">AB835_09300</name>
</gene>
<dbReference type="GO" id="GO:0004341">
    <property type="term" value="F:gluconolactonase activity"/>
    <property type="evidence" value="ECO:0007669"/>
    <property type="project" value="TreeGrafter"/>
</dbReference>
<dbReference type="PRINTS" id="PR01790">
    <property type="entry name" value="SMP30FAMILY"/>
</dbReference>
<comment type="caution">
    <text evidence="3">The sequence shown here is derived from an EMBL/GenBank/DDBJ whole genome shotgun (WGS) entry which is preliminary data.</text>
</comment>
<dbReference type="GO" id="GO:0019853">
    <property type="term" value="P:L-ascorbic acid biosynthetic process"/>
    <property type="evidence" value="ECO:0007669"/>
    <property type="project" value="TreeGrafter"/>
</dbReference>
<evidence type="ECO:0000259" key="2">
    <source>
        <dbReference type="Pfam" id="PF08450"/>
    </source>
</evidence>
<sequence>MNTIETVVYIENSNNGQAVWVDNLDSLFWVEHSQQKLYQYHEHSKEVTHYALNAPILSLSPSLNNGFIATLKDGIGFFDMENRKLTTYISKPEPFFSDYESTGGTADREGNYWATSNNPQDINQQSHIYQLSPNLSIDRFSQDGIDYAAEPAFSKDGKTLYQSTKTGRYIYATKLDEHQKPVHTEVFCRVLKSEGQPHGLCVDSEDNVWACHLGGGCISCYDKTGQRIEKIDINAANVMHCTFGGKKLDTLFISTNGLGYDQKPSRKTNMSGCILSIKPGVTGLKTNYFSG</sequence>
<dbReference type="PANTHER" id="PTHR10907:SF47">
    <property type="entry name" value="REGUCALCIN"/>
    <property type="match status" value="1"/>
</dbReference>
<evidence type="ECO:0000313" key="3">
    <source>
        <dbReference type="EMBL" id="ODS23342.1"/>
    </source>
</evidence>
<dbReference type="EMBL" id="MDLC01000031">
    <property type="protein sequence ID" value="ODS23342.1"/>
    <property type="molecule type" value="Genomic_DNA"/>
</dbReference>
<comment type="similarity">
    <text evidence="1">Belongs to the SMP-30/CGR1 family.</text>
</comment>
<name>A0A1D2QP51_9GAMM</name>
<dbReference type="InterPro" id="IPR011042">
    <property type="entry name" value="6-blade_b-propeller_TolB-like"/>
</dbReference>
<dbReference type="Proteomes" id="UP000242502">
    <property type="component" value="Unassembled WGS sequence"/>
</dbReference>
<organism evidence="3 4">
    <name type="scientific">Candidatus Endobugula sertula</name>
    <name type="common">Bugula neritina bacterial symbiont</name>
    <dbReference type="NCBI Taxonomy" id="62101"/>
    <lineage>
        <taxon>Bacteria</taxon>
        <taxon>Pseudomonadati</taxon>
        <taxon>Pseudomonadota</taxon>
        <taxon>Gammaproteobacteria</taxon>
        <taxon>Cellvibrionales</taxon>
        <taxon>Cellvibrionaceae</taxon>
        <taxon>Candidatus Endobugula</taxon>
    </lineage>
</organism>
<dbReference type="PANTHER" id="PTHR10907">
    <property type="entry name" value="REGUCALCIN"/>
    <property type="match status" value="1"/>
</dbReference>
<dbReference type="Pfam" id="PF08450">
    <property type="entry name" value="SGL"/>
    <property type="match status" value="1"/>
</dbReference>
<reference evidence="3 4" key="1">
    <citation type="journal article" date="2016" name="Appl. Environ. Microbiol.">
        <title>Lack of Overt Genome Reduction in the Bryostatin-Producing Bryozoan Symbiont "Candidatus Endobugula sertula".</title>
        <authorList>
            <person name="Miller I.J."/>
            <person name="Vanee N."/>
            <person name="Fong S.S."/>
            <person name="Lim-Fong G.E."/>
            <person name="Kwan J.C."/>
        </authorList>
    </citation>
    <scope>NUCLEOTIDE SEQUENCE [LARGE SCALE GENOMIC DNA]</scope>
    <source>
        <strain evidence="3">AB1-4</strain>
    </source>
</reference>
<dbReference type="InterPro" id="IPR013658">
    <property type="entry name" value="SGL"/>
</dbReference>
<feature type="domain" description="SMP-30/Gluconolactonase/LRE-like region" evidence="2">
    <location>
        <begin position="19"/>
        <end position="255"/>
    </location>
</feature>
<protein>
    <recommendedName>
        <fullName evidence="2">SMP-30/Gluconolactonase/LRE-like region domain-containing protein</fullName>
    </recommendedName>
</protein>
<dbReference type="GO" id="GO:0005509">
    <property type="term" value="F:calcium ion binding"/>
    <property type="evidence" value="ECO:0007669"/>
    <property type="project" value="TreeGrafter"/>
</dbReference>